<accession>A0A521EQV2</accession>
<proteinExistence type="predicted"/>
<sequence>MSFTWIIFFEINGNPVVFPFHTASDTDYSTFIAYHSSIFKNMFNFISQTSV</sequence>
<reference evidence="1 2" key="1">
    <citation type="submission" date="2017-05" db="EMBL/GenBank/DDBJ databases">
        <authorList>
            <person name="Varghese N."/>
            <person name="Submissions S."/>
        </authorList>
    </citation>
    <scope>NUCLEOTIDE SEQUENCE [LARGE SCALE GENOMIC DNA]</scope>
    <source>
        <strain evidence="1 2">DSM 29371</strain>
    </source>
</reference>
<dbReference type="Proteomes" id="UP000316916">
    <property type="component" value="Unassembled WGS sequence"/>
</dbReference>
<name>A0A521EQV2_9FLAO</name>
<evidence type="ECO:0000313" key="1">
    <source>
        <dbReference type="EMBL" id="SMO86306.1"/>
    </source>
</evidence>
<dbReference type="AlphaFoldDB" id="A0A521EQV2"/>
<evidence type="ECO:0000313" key="2">
    <source>
        <dbReference type="Proteomes" id="UP000316916"/>
    </source>
</evidence>
<keyword evidence="2" id="KW-1185">Reference proteome</keyword>
<dbReference type="EMBL" id="FXTC01000009">
    <property type="protein sequence ID" value="SMO86306.1"/>
    <property type="molecule type" value="Genomic_DNA"/>
</dbReference>
<organism evidence="1 2">
    <name type="scientific">Chryseobacterium rhizoplanae</name>
    <dbReference type="NCBI Taxonomy" id="1609531"/>
    <lineage>
        <taxon>Bacteria</taxon>
        <taxon>Pseudomonadati</taxon>
        <taxon>Bacteroidota</taxon>
        <taxon>Flavobacteriia</taxon>
        <taxon>Flavobacteriales</taxon>
        <taxon>Weeksellaceae</taxon>
        <taxon>Chryseobacterium group</taxon>
        <taxon>Chryseobacterium</taxon>
    </lineage>
</organism>
<gene>
    <name evidence="1" type="ORF">SAMN06265171_109123</name>
</gene>
<protein>
    <submittedName>
        <fullName evidence="1">Uncharacterized protein</fullName>
    </submittedName>
</protein>